<dbReference type="GO" id="GO:0009055">
    <property type="term" value="F:electron transfer activity"/>
    <property type="evidence" value="ECO:0007669"/>
    <property type="project" value="InterPro"/>
</dbReference>
<dbReference type="Gene3D" id="3.60.9.10">
    <property type="entry name" value="Aldehyde ferredoxin oxidoreductase, N-terminal domain"/>
    <property type="match status" value="1"/>
</dbReference>
<keyword evidence="7" id="KW-0411">Iron-sulfur</keyword>
<gene>
    <name evidence="10" type="ORF">LCGC14_0948610</name>
</gene>
<dbReference type="SMART" id="SM00790">
    <property type="entry name" value="AFOR_N"/>
    <property type="match status" value="1"/>
</dbReference>
<dbReference type="InterPro" id="IPR036021">
    <property type="entry name" value="Tungsten_al_ferr_oxy-like_C"/>
</dbReference>
<dbReference type="InterPro" id="IPR051919">
    <property type="entry name" value="W-dependent_AOR"/>
</dbReference>
<proteinExistence type="inferred from homology"/>
<keyword evidence="3" id="KW-0004">4Fe-4S</keyword>
<keyword evidence="4" id="KW-0479">Metal-binding</keyword>
<accession>A0A0F9NI21</accession>
<name>A0A0F9NI21_9ZZZZ</name>
<feature type="domain" description="Aldehyde ferredoxin oxidoreductase N-terminal" evidence="9">
    <location>
        <begin position="1"/>
        <end position="145"/>
    </location>
</feature>
<reference evidence="10" key="1">
    <citation type="journal article" date="2015" name="Nature">
        <title>Complex archaea that bridge the gap between prokaryotes and eukaryotes.</title>
        <authorList>
            <person name="Spang A."/>
            <person name="Saw J.H."/>
            <person name="Jorgensen S.L."/>
            <person name="Zaremba-Niedzwiedzka K."/>
            <person name="Martijn J."/>
            <person name="Lind A.E."/>
            <person name="van Eijk R."/>
            <person name="Schleper C."/>
            <person name="Guy L."/>
            <person name="Ettema T.J."/>
        </authorList>
    </citation>
    <scope>NUCLEOTIDE SEQUENCE</scope>
</reference>
<sequence length="550" mass="60962">MSGPLNGTFAPNTGRWVVCSKSPYTGIWAESNCGSWFGAEVKKAGFDGLIILGASDTPVYLEIKDDVVRIKDASFIWGKGTYYTTHKLKEAFGNEKAMVACIGQAGENLVKYANIVSEERAAGRTGMGAIFGAKKLKGIIVKGSDTNLEVADKSKLKNAIDKARESVRSAISTKVLRQFGTSSGIETYNITGELDIKYFSQAKWDKASKISGITMAQKLLVKNRFCHSCVIGCGRRVVIKEGEYKTDEIEGPEYETIVSYGSLLLNDDLESIVYMNKKCFDYGIDTISSGGIIGCLTHHFYLGNISSKDIDNLKPEWGNIKVAETILNKIVYREGIGNVLAEGSDFFAAEFSIPQDEIATVNGLEVTYHDLRSNYGMAIAYGLGGAHKGPSHNLCDMYYVLMGIPFEEIDAPTVTLDNYAENEEMAKTCSIMMDYRALYSSIIMCSFCNPLPSQLAELIEHSTGLKFGLDEIKMFGERILNMKRMFNIKMGLTQVNDRLPQILLRPFSEGGSAGRSPNFEKLKKLFYRYRDWDLITGKPSENKLKFLNLN</sequence>
<evidence type="ECO:0000256" key="8">
    <source>
        <dbReference type="ARBA" id="ARBA00049934"/>
    </source>
</evidence>
<protein>
    <recommendedName>
        <fullName evidence="9">Aldehyde ferredoxin oxidoreductase N-terminal domain-containing protein</fullName>
    </recommendedName>
</protein>
<dbReference type="Gene3D" id="1.10.599.10">
    <property type="entry name" value="Aldehyde Ferredoxin Oxidoreductase Protein, subunit A, domain 3"/>
    <property type="match status" value="1"/>
</dbReference>
<evidence type="ECO:0000313" key="10">
    <source>
        <dbReference type="EMBL" id="KKN19155.1"/>
    </source>
</evidence>
<evidence type="ECO:0000256" key="4">
    <source>
        <dbReference type="ARBA" id="ARBA00022723"/>
    </source>
</evidence>
<dbReference type="AlphaFoldDB" id="A0A0F9NI21"/>
<evidence type="ECO:0000256" key="2">
    <source>
        <dbReference type="ARBA" id="ARBA00011032"/>
    </source>
</evidence>
<evidence type="ECO:0000256" key="1">
    <source>
        <dbReference type="ARBA" id="ARBA00001966"/>
    </source>
</evidence>
<comment type="similarity">
    <text evidence="2">Belongs to the AOR/FOR family.</text>
</comment>
<dbReference type="Pfam" id="PF01314">
    <property type="entry name" value="AFOR_C"/>
    <property type="match status" value="1"/>
</dbReference>
<comment type="cofactor">
    <cofactor evidence="8">
        <name>tungstopterin</name>
        <dbReference type="ChEBI" id="CHEBI:30402"/>
    </cofactor>
</comment>
<evidence type="ECO:0000256" key="5">
    <source>
        <dbReference type="ARBA" id="ARBA00023002"/>
    </source>
</evidence>
<dbReference type="InterPro" id="IPR013985">
    <property type="entry name" value="Ald_Fedxn_OxRdtase_dom3"/>
</dbReference>
<dbReference type="InterPro" id="IPR013983">
    <property type="entry name" value="Ald_Fedxn_OxRdtase_N"/>
</dbReference>
<organism evidence="10">
    <name type="scientific">marine sediment metagenome</name>
    <dbReference type="NCBI Taxonomy" id="412755"/>
    <lineage>
        <taxon>unclassified sequences</taxon>
        <taxon>metagenomes</taxon>
        <taxon>ecological metagenomes</taxon>
    </lineage>
</organism>
<dbReference type="SUPFAM" id="SSF56228">
    <property type="entry name" value="Aldehyde ferredoxin oxidoreductase, N-terminal domain"/>
    <property type="match status" value="1"/>
</dbReference>
<evidence type="ECO:0000259" key="9">
    <source>
        <dbReference type="SMART" id="SM00790"/>
    </source>
</evidence>
<dbReference type="InterPro" id="IPR001203">
    <property type="entry name" value="OxRdtase_Ald_Fedxn_C"/>
</dbReference>
<dbReference type="GO" id="GO:0051539">
    <property type="term" value="F:4 iron, 4 sulfur cluster binding"/>
    <property type="evidence" value="ECO:0007669"/>
    <property type="project" value="UniProtKB-KW"/>
</dbReference>
<evidence type="ECO:0000256" key="7">
    <source>
        <dbReference type="ARBA" id="ARBA00023014"/>
    </source>
</evidence>
<dbReference type="EMBL" id="LAZR01003362">
    <property type="protein sequence ID" value="KKN19155.1"/>
    <property type="molecule type" value="Genomic_DNA"/>
</dbReference>
<keyword evidence="6" id="KW-0408">Iron</keyword>
<comment type="cofactor">
    <cofactor evidence="1">
        <name>[4Fe-4S] cluster</name>
        <dbReference type="ChEBI" id="CHEBI:49883"/>
    </cofactor>
</comment>
<dbReference type="SUPFAM" id="SSF48310">
    <property type="entry name" value="Aldehyde ferredoxin oxidoreductase, C-terminal domains"/>
    <property type="match status" value="1"/>
</dbReference>
<dbReference type="GO" id="GO:0016625">
    <property type="term" value="F:oxidoreductase activity, acting on the aldehyde or oxo group of donors, iron-sulfur protein as acceptor"/>
    <property type="evidence" value="ECO:0007669"/>
    <property type="project" value="InterPro"/>
</dbReference>
<dbReference type="PANTHER" id="PTHR30038">
    <property type="entry name" value="ALDEHYDE FERREDOXIN OXIDOREDUCTASE"/>
    <property type="match status" value="1"/>
</dbReference>
<evidence type="ECO:0000256" key="3">
    <source>
        <dbReference type="ARBA" id="ARBA00022485"/>
    </source>
</evidence>
<dbReference type="InterPro" id="IPR013984">
    <property type="entry name" value="Ald_Fedxn_OxRdtase_dom2"/>
</dbReference>
<dbReference type="GO" id="GO:0046872">
    <property type="term" value="F:metal ion binding"/>
    <property type="evidence" value="ECO:0007669"/>
    <property type="project" value="UniProtKB-KW"/>
</dbReference>
<comment type="caution">
    <text evidence="10">The sequence shown here is derived from an EMBL/GenBank/DDBJ whole genome shotgun (WGS) entry which is preliminary data.</text>
</comment>
<keyword evidence="5" id="KW-0560">Oxidoreductase</keyword>
<evidence type="ECO:0000256" key="6">
    <source>
        <dbReference type="ARBA" id="ARBA00023004"/>
    </source>
</evidence>
<dbReference type="Gene3D" id="1.10.569.10">
    <property type="entry name" value="Aldehyde Ferredoxin Oxidoreductase Protein, subunit A, domain 2"/>
    <property type="match status" value="1"/>
</dbReference>
<dbReference type="PANTHER" id="PTHR30038:SF7">
    <property type="entry name" value="TUNGSTEN-CONTAINING GLYCERALDEHYDE-3-PHOSPHATE:FERREDOXIN OXIDOREDUCTASE"/>
    <property type="match status" value="1"/>
</dbReference>
<dbReference type="Pfam" id="PF02730">
    <property type="entry name" value="AFOR_N"/>
    <property type="match status" value="1"/>
</dbReference>
<dbReference type="InterPro" id="IPR036503">
    <property type="entry name" value="Ald_Fedxn_OxRdtase_N_sf"/>
</dbReference>